<dbReference type="PANTHER" id="PTHR30313">
    <property type="entry name" value="DNA PRIMASE"/>
    <property type="match status" value="1"/>
</dbReference>
<gene>
    <name evidence="5" type="ORF">JK635_08000</name>
</gene>
<evidence type="ECO:0000313" key="5">
    <source>
        <dbReference type="EMBL" id="MBL4952153.1"/>
    </source>
</evidence>
<evidence type="ECO:0000256" key="3">
    <source>
        <dbReference type="ARBA" id="ARBA00022833"/>
    </source>
</evidence>
<comment type="caution">
    <text evidence="5">The sequence shown here is derived from an EMBL/GenBank/DDBJ whole genome shotgun (WGS) entry which is preliminary data.</text>
</comment>
<dbReference type="InterPro" id="IPR050219">
    <property type="entry name" value="DnaG_primase"/>
</dbReference>
<dbReference type="Gene3D" id="3.90.580.10">
    <property type="entry name" value="Zinc finger, CHC2-type domain"/>
    <property type="match status" value="1"/>
</dbReference>
<dbReference type="EMBL" id="JAESWB010000134">
    <property type="protein sequence ID" value="MBL4952153.1"/>
    <property type="molecule type" value="Genomic_DNA"/>
</dbReference>
<dbReference type="InterPro" id="IPR002694">
    <property type="entry name" value="Znf_CHC2"/>
</dbReference>
<keyword evidence="2" id="KW-0863">Zinc-finger</keyword>
<evidence type="ECO:0000256" key="1">
    <source>
        <dbReference type="ARBA" id="ARBA00022723"/>
    </source>
</evidence>
<protein>
    <recommendedName>
        <fullName evidence="4">Zinc finger CHC2-type domain-containing protein</fullName>
    </recommendedName>
</protein>
<feature type="domain" description="Zinc finger CHC2-type" evidence="4">
    <location>
        <begin position="29"/>
        <end position="83"/>
    </location>
</feature>
<dbReference type="PANTHER" id="PTHR30313:SF2">
    <property type="entry name" value="DNA PRIMASE"/>
    <property type="match status" value="1"/>
</dbReference>
<dbReference type="Pfam" id="PF01807">
    <property type="entry name" value="Zn_ribbon_DnaG"/>
    <property type="match status" value="1"/>
</dbReference>
<accession>A0ABS1TNK6</accession>
<evidence type="ECO:0000313" key="6">
    <source>
        <dbReference type="Proteomes" id="UP000623967"/>
    </source>
</evidence>
<keyword evidence="3" id="KW-0862">Zinc</keyword>
<name>A0ABS1TNK6_9BACI</name>
<dbReference type="Proteomes" id="UP000623967">
    <property type="component" value="Unassembled WGS sequence"/>
</dbReference>
<organism evidence="5 6">
    <name type="scientific">Neobacillus paridis</name>
    <dbReference type="NCBI Taxonomy" id="2803862"/>
    <lineage>
        <taxon>Bacteria</taxon>
        <taxon>Bacillati</taxon>
        <taxon>Bacillota</taxon>
        <taxon>Bacilli</taxon>
        <taxon>Bacillales</taxon>
        <taxon>Bacillaceae</taxon>
        <taxon>Neobacillus</taxon>
    </lineage>
</organism>
<proteinExistence type="predicted"/>
<evidence type="ECO:0000256" key="2">
    <source>
        <dbReference type="ARBA" id="ARBA00022771"/>
    </source>
</evidence>
<evidence type="ECO:0000259" key="4">
    <source>
        <dbReference type="SMART" id="SM00400"/>
    </source>
</evidence>
<dbReference type="InterPro" id="IPR036977">
    <property type="entry name" value="DNA_primase_Znf_CHC2"/>
</dbReference>
<dbReference type="RefSeq" id="WP_202653431.1">
    <property type="nucleotide sequence ID" value="NZ_JAESWB010000134.1"/>
</dbReference>
<reference evidence="5 6" key="1">
    <citation type="submission" date="2021-01" db="EMBL/GenBank/DDBJ databases">
        <title>Genome public.</title>
        <authorList>
            <person name="Liu C."/>
            <person name="Sun Q."/>
        </authorList>
    </citation>
    <scope>NUCLEOTIDE SEQUENCE [LARGE SCALE GENOMIC DNA]</scope>
    <source>
        <strain evidence="5 6">YIM B02564</strain>
    </source>
</reference>
<keyword evidence="1" id="KW-0479">Metal-binding</keyword>
<dbReference type="SMART" id="SM00400">
    <property type="entry name" value="ZnF_CHCC"/>
    <property type="match status" value="1"/>
</dbReference>
<dbReference type="SUPFAM" id="SSF57783">
    <property type="entry name" value="Zinc beta-ribbon"/>
    <property type="match status" value="1"/>
</dbReference>
<sequence>MNIDIIKEKLNILTLASSVTSLQKSGRSYKGLCPFHSEKTPSFYVWPSTNTFKCFGCGKSGSSLDMYMHIHGMSFSEAVSFWERELGLISNDSPKPKRYCPLKSQDFQNLSLHPKSMRALYEEDREGYYFVLGNKIREKWLIWTNMLSTIPNGPKEMKEVIQTWKDYYWNLWFEAVVKDKEKWRTSHAS</sequence>
<keyword evidence="6" id="KW-1185">Reference proteome</keyword>